<dbReference type="SUPFAM" id="SSF58104">
    <property type="entry name" value="Methyl-accepting chemotaxis protein (MCP) signaling domain"/>
    <property type="match status" value="2"/>
</dbReference>
<dbReference type="Gene3D" id="1.10.287.950">
    <property type="entry name" value="Methyl-accepting chemotaxis protein"/>
    <property type="match status" value="1"/>
</dbReference>
<dbReference type="GO" id="GO:0005886">
    <property type="term" value="C:plasma membrane"/>
    <property type="evidence" value="ECO:0007669"/>
    <property type="project" value="UniProtKB-SubCell"/>
</dbReference>
<dbReference type="AlphaFoldDB" id="E1R2C1"/>
<dbReference type="PANTHER" id="PTHR32089">
    <property type="entry name" value="METHYL-ACCEPTING CHEMOTAXIS PROTEIN MCPB"/>
    <property type="match status" value="1"/>
</dbReference>
<evidence type="ECO:0000256" key="6">
    <source>
        <dbReference type="ARBA" id="ARBA00023136"/>
    </source>
</evidence>
<dbReference type="Proteomes" id="UP000002318">
    <property type="component" value="Chromosome"/>
</dbReference>
<dbReference type="KEGG" id="ssm:Spirs_3390"/>
<dbReference type="Pfam" id="PF00015">
    <property type="entry name" value="MCPsignal"/>
    <property type="match status" value="1"/>
</dbReference>
<dbReference type="Pfam" id="PF02743">
    <property type="entry name" value="dCache_1"/>
    <property type="match status" value="1"/>
</dbReference>
<dbReference type="PROSITE" id="PS50111">
    <property type="entry name" value="CHEMOTAXIS_TRANSDUC_2"/>
    <property type="match status" value="1"/>
</dbReference>
<dbReference type="InterPro" id="IPR003660">
    <property type="entry name" value="HAMP_dom"/>
</dbReference>
<comment type="similarity">
    <text evidence="8">Belongs to the methyl-accepting chemotaxis (MCP) protein family.</text>
</comment>
<evidence type="ECO:0000256" key="7">
    <source>
        <dbReference type="ARBA" id="ARBA00023224"/>
    </source>
</evidence>
<dbReference type="Gene3D" id="3.30.450.20">
    <property type="entry name" value="PAS domain"/>
    <property type="match status" value="1"/>
</dbReference>
<evidence type="ECO:0000259" key="10">
    <source>
        <dbReference type="PROSITE" id="PS50111"/>
    </source>
</evidence>
<keyword evidence="7 9" id="KW-0807">Transducer</keyword>
<keyword evidence="4" id="KW-0812">Transmembrane</keyword>
<evidence type="ECO:0000259" key="11">
    <source>
        <dbReference type="PROSITE" id="PS50885"/>
    </source>
</evidence>
<keyword evidence="2" id="KW-1003">Cell membrane</keyword>
<dbReference type="InterPro" id="IPR004089">
    <property type="entry name" value="MCPsignal_dom"/>
</dbReference>
<dbReference type="CDD" id="cd06225">
    <property type="entry name" value="HAMP"/>
    <property type="match status" value="1"/>
</dbReference>
<evidence type="ECO:0000256" key="2">
    <source>
        <dbReference type="ARBA" id="ARBA00022475"/>
    </source>
</evidence>
<dbReference type="eggNOG" id="COG0840">
    <property type="taxonomic scope" value="Bacteria"/>
</dbReference>
<dbReference type="InterPro" id="IPR033479">
    <property type="entry name" value="dCache_1"/>
</dbReference>
<feature type="domain" description="HAMP" evidence="11">
    <location>
        <begin position="331"/>
        <end position="385"/>
    </location>
</feature>
<dbReference type="SMART" id="SM00304">
    <property type="entry name" value="HAMP"/>
    <property type="match status" value="1"/>
</dbReference>
<evidence type="ECO:0000256" key="9">
    <source>
        <dbReference type="PROSITE-ProRule" id="PRU00284"/>
    </source>
</evidence>
<dbReference type="RefSeq" id="WP_013255940.1">
    <property type="nucleotide sequence ID" value="NC_014364.1"/>
</dbReference>
<evidence type="ECO:0000313" key="13">
    <source>
        <dbReference type="Proteomes" id="UP000002318"/>
    </source>
</evidence>
<evidence type="ECO:0000256" key="8">
    <source>
        <dbReference type="ARBA" id="ARBA00029447"/>
    </source>
</evidence>
<dbReference type="CDD" id="cd18773">
    <property type="entry name" value="PDC1_HK_sensor"/>
    <property type="match status" value="1"/>
</dbReference>
<reference evidence="12 13" key="1">
    <citation type="journal article" date="2010" name="Stand. Genomic Sci.">
        <title>Complete genome sequence of Spirochaeta smaragdinae type strain (SEBR 4228).</title>
        <authorList>
            <person name="Mavromatis K."/>
            <person name="Yasawong M."/>
            <person name="Chertkov O."/>
            <person name="Lapidus A."/>
            <person name="Lucas S."/>
            <person name="Nolan M."/>
            <person name="Del Rio T.G."/>
            <person name="Tice H."/>
            <person name="Cheng J.F."/>
            <person name="Pitluck S."/>
            <person name="Liolios K."/>
            <person name="Ivanova N."/>
            <person name="Tapia R."/>
            <person name="Han C."/>
            <person name="Bruce D."/>
            <person name="Goodwin L."/>
            <person name="Pati A."/>
            <person name="Chen A."/>
            <person name="Palaniappan K."/>
            <person name="Land M."/>
            <person name="Hauser L."/>
            <person name="Chang Y.J."/>
            <person name="Jeffries C.D."/>
            <person name="Detter J.C."/>
            <person name="Rohde M."/>
            <person name="Brambilla E."/>
            <person name="Spring S."/>
            <person name="Goker M."/>
            <person name="Sikorski J."/>
            <person name="Woyke T."/>
            <person name="Bristow J."/>
            <person name="Eisen J.A."/>
            <person name="Markowitz V."/>
            <person name="Hugenholtz P."/>
            <person name="Klenk H.P."/>
            <person name="Kyrpides N.C."/>
        </authorList>
    </citation>
    <scope>NUCLEOTIDE SEQUENCE [LARGE SCALE GENOMIC DNA]</scope>
    <source>
        <strain evidence="13">DSM 11293 / JCM 15392 / SEBR 4228</strain>
    </source>
</reference>
<evidence type="ECO:0000256" key="3">
    <source>
        <dbReference type="ARBA" id="ARBA00022500"/>
    </source>
</evidence>
<evidence type="ECO:0000256" key="4">
    <source>
        <dbReference type="ARBA" id="ARBA00022692"/>
    </source>
</evidence>
<dbReference type="STRING" id="573413.Spirs_3390"/>
<dbReference type="EMBL" id="CP002116">
    <property type="protein sequence ID" value="ADK82481.1"/>
    <property type="molecule type" value="Genomic_DNA"/>
</dbReference>
<sequence length="723" mass="79098">MKKKKTSIIVPFLALTLAILVALLMGMIQWIHVSFRNEIIRSKLTLGSTVTTDIARSIETVFKNQIVIAKMLSSQPSIVDLCQNPDNQNLYERVLKNFKNTYDTSDGYENVFIVRYGSDSITLHLDKEYSIPNGGILISSAGNKDLGAGADKDWSTEIKKGSDFYIGKPYRSLVSGAPVFVLTVPVKAEGEVIGAVGLATRLSFITDQFIKQEGFAKDEYIFMFDDRGYLLSHPEDTLVLSEKGRESIAPISEKAHNKILQFKELNGDSLNYYFGSQVNLNTSNHTVWYLFYREPEHIMMASIKKITTSSFLILFASILIISGAIVTTTRHIILNPLTTIKKELEGISKGGGDLTAKIRIDKNNEIGEIASAFNAFTDTLLEMINKIKHSVAVHSTMRDRLAASTEETSASVNQIMSNINSIKTMMDKLLHQSNEASNSTKAINDTIAGLTGLAGTQSSAVQQSTAAVEEMISALKNTAKITTRQKTMADNLMKGAEESSEVLEEAYNSIVKVNTNIDSIMEMTSVIDDISSQTNLLAMNAAIEAAHAGESGKGFAVVADEIRKLAEHSSTSSSRITLEVKTIIEQIQLSAHNFDSLKQSIDEIVKEIKSTADAFSEINTSTVEMSSGSDQILQAMASLSDTSVELTEAAENMQNQTTTVSEDIKSVLQLTQSSNLAVEEISVGSREILTAMNNITDDVQNLGETTQELSERVSNFKTEGDVV</sequence>
<name>E1R2C1_SEDSS</name>
<comment type="subcellular location">
    <subcellularLocation>
        <location evidence="1">Cell membrane</location>
        <topology evidence="1">Multi-pass membrane protein</topology>
    </subcellularLocation>
</comment>
<dbReference type="GO" id="GO:0004888">
    <property type="term" value="F:transmembrane signaling receptor activity"/>
    <property type="evidence" value="ECO:0007669"/>
    <property type="project" value="InterPro"/>
</dbReference>
<dbReference type="PANTHER" id="PTHR32089:SF112">
    <property type="entry name" value="LYSOZYME-LIKE PROTEIN-RELATED"/>
    <property type="match status" value="1"/>
</dbReference>
<dbReference type="Pfam" id="PF00672">
    <property type="entry name" value="HAMP"/>
    <property type="match status" value="1"/>
</dbReference>
<dbReference type="PRINTS" id="PR00260">
    <property type="entry name" value="CHEMTRNSDUCR"/>
</dbReference>
<keyword evidence="3" id="KW-0145">Chemotaxis</keyword>
<accession>E1R2C1</accession>
<organism evidence="12 13">
    <name type="scientific">Sediminispirochaeta smaragdinae (strain DSM 11293 / JCM 15392 / SEBR 4228)</name>
    <name type="common">Spirochaeta smaragdinae</name>
    <dbReference type="NCBI Taxonomy" id="573413"/>
    <lineage>
        <taxon>Bacteria</taxon>
        <taxon>Pseudomonadati</taxon>
        <taxon>Spirochaetota</taxon>
        <taxon>Spirochaetia</taxon>
        <taxon>Spirochaetales</taxon>
        <taxon>Spirochaetaceae</taxon>
        <taxon>Sediminispirochaeta</taxon>
    </lineage>
</organism>
<feature type="domain" description="Methyl-accepting transducer" evidence="10">
    <location>
        <begin position="432"/>
        <end position="654"/>
    </location>
</feature>
<protein>
    <submittedName>
        <fullName evidence="12">Methyl-accepting chemotaxis sensory transducer</fullName>
    </submittedName>
</protein>
<dbReference type="InterPro" id="IPR004090">
    <property type="entry name" value="Chemotax_Me-accpt_rcpt"/>
</dbReference>
<proteinExistence type="inferred from homology"/>
<dbReference type="Gene3D" id="6.10.340.10">
    <property type="match status" value="1"/>
</dbReference>
<dbReference type="GO" id="GO:0007165">
    <property type="term" value="P:signal transduction"/>
    <property type="evidence" value="ECO:0007669"/>
    <property type="project" value="UniProtKB-KW"/>
</dbReference>
<keyword evidence="5" id="KW-1133">Transmembrane helix</keyword>
<gene>
    <name evidence="12" type="ordered locus">Spirs_3390</name>
</gene>
<dbReference type="PROSITE" id="PS50885">
    <property type="entry name" value="HAMP"/>
    <property type="match status" value="1"/>
</dbReference>
<evidence type="ECO:0000256" key="5">
    <source>
        <dbReference type="ARBA" id="ARBA00022989"/>
    </source>
</evidence>
<dbReference type="SMART" id="SM00283">
    <property type="entry name" value="MA"/>
    <property type="match status" value="1"/>
</dbReference>
<dbReference type="HOGENOM" id="CLU_000445_107_19_12"/>
<keyword evidence="6" id="KW-0472">Membrane</keyword>
<evidence type="ECO:0000313" key="12">
    <source>
        <dbReference type="EMBL" id="ADK82481.1"/>
    </source>
</evidence>
<evidence type="ECO:0000256" key="1">
    <source>
        <dbReference type="ARBA" id="ARBA00004651"/>
    </source>
</evidence>
<keyword evidence="13" id="KW-1185">Reference proteome</keyword>
<dbReference type="GO" id="GO:0006935">
    <property type="term" value="P:chemotaxis"/>
    <property type="evidence" value="ECO:0007669"/>
    <property type="project" value="UniProtKB-KW"/>
</dbReference>